<reference evidence="3" key="1">
    <citation type="submission" date="2023-07" db="EMBL/GenBank/DDBJ databases">
        <title>Whole-genome sequencing of a new Methanosarcina sp. Z-7115.</title>
        <authorList>
            <person name="Zhilina T.N."/>
            <person name="Merkel A.Y."/>
        </authorList>
    </citation>
    <scope>NUCLEOTIDE SEQUENCE [LARGE SCALE GENOMIC DNA]</scope>
    <source>
        <strain evidence="3">Z-7115</strain>
    </source>
</reference>
<feature type="transmembrane region" description="Helical" evidence="1">
    <location>
        <begin position="209"/>
        <end position="228"/>
    </location>
</feature>
<dbReference type="Proteomes" id="UP001246244">
    <property type="component" value="Unassembled WGS sequence"/>
</dbReference>
<evidence type="ECO:0000313" key="2">
    <source>
        <dbReference type="EMBL" id="MDR7667221.1"/>
    </source>
</evidence>
<protein>
    <recommendedName>
        <fullName evidence="4">DUF11 domain-containing protein</fullName>
    </recommendedName>
</protein>
<proteinExistence type="predicted"/>
<name>A0ABU2D5F7_9EURY</name>
<keyword evidence="1" id="KW-0812">Transmembrane</keyword>
<evidence type="ECO:0008006" key="4">
    <source>
        <dbReference type="Google" id="ProtNLM"/>
    </source>
</evidence>
<sequence length="243" mass="27661">MKSLKDVNYLFLSLFLLLLIGSTVSATNIEINGQPQEKVLEGQVINYTLTLNNIPPAADYISFDTDLVRIDNSHLYNFTNLNFTSDSNKFDFPVNESTTSIIVNINGQIPQISEEKQYDGVTLVKYKQSTGYAYDRITLTNSKGNLIESVETRPFEISIPEVESFREQINKIEDPFFKNYLQDLHDKGLVTESKTLADHLTENDKWPSYWWLIPGIILGLMIGFLIGVRFNSKDDIDVGEDTE</sequence>
<organism evidence="2 3">
    <name type="scientific">Methanosarcina baikalica</name>
    <dbReference type="NCBI Taxonomy" id="3073890"/>
    <lineage>
        <taxon>Archaea</taxon>
        <taxon>Methanobacteriati</taxon>
        <taxon>Methanobacteriota</taxon>
        <taxon>Stenosarchaea group</taxon>
        <taxon>Methanomicrobia</taxon>
        <taxon>Methanosarcinales</taxon>
        <taxon>Methanosarcinaceae</taxon>
        <taxon>Methanosarcina</taxon>
    </lineage>
</organism>
<comment type="caution">
    <text evidence="2">The sequence shown here is derived from an EMBL/GenBank/DDBJ whole genome shotgun (WGS) entry which is preliminary data.</text>
</comment>
<dbReference type="RefSeq" id="WP_310577249.1">
    <property type="nucleotide sequence ID" value="NZ_JAVKPK010000106.1"/>
</dbReference>
<evidence type="ECO:0000313" key="3">
    <source>
        <dbReference type="Proteomes" id="UP001246244"/>
    </source>
</evidence>
<dbReference type="EMBL" id="JAVKPK010000106">
    <property type="protein sequence ID" value="MDR7667221.1"/>
    <property type="molecule type" value="Genomic_DNA"/>
</dbReference>
<accession>A0ABU2D5F7</accession>
<keyword evidence="1" id="KW-0472">Membrane</keyword>
<keyword evidence="3" id="KW-1185">Reference proteome</keyword>
<keyword evidence="1" id="KW-1133">Transmembrane helix</keyword>
<evidence type="ECO:0000256" key="1">
    <source>
        <dbReference type="SAM" id="Phobius"/>
    </source>
</evidence>
<gene>
    <name evidence="2" type="ORF">RG963_15860</name>
</gene>